<sequence length="47" mass="5121">MIPIYVALVRNGLRTIDQVPAPIRDDVKTALGAKEEEQAGAAENTRE</sequence>
<comment type="caution">
    <text evidence="1">The sequence shown here is derived from an EMBL/GenBank/DDBJ whole genome shotgun (WGS) entry which is preliminary data.</text>
</comment>
<dbReference type="Proteomes" id="UP000029093">
    <property type="component" value="Unassembled WGS sequence"/>
</dbReference>
<dbReference type="RefSeq" id="WP_164468314.1">
    <property type="nucleotide sequence ID" value="NZ_JGYQ01000007.1"/>
</dbReference>
<accession>A0A086ZNX7</accession>
<evidence type="ECO:0000313" key="2">
    <source>
        <dbReference type="Proteomes" id="UP000029093"/>
    </source>
</evidence>
<evidence type="ECO:0000313" key="1">
    <source>
        <dbReference type="EMBL" id="KFI48227.1"/>
    </source>
</evidence>
<keyword evidence="2" id="KW-1185">Reference proteome</keyword>
<dbReference type="GeneID" id="303204934"/>
<name>A0A086ZNX7_9BIFI</name>
<proteinExistence type="predicted"/>
<reference evidence="1 2" key="1">
    <citation type="submission" date="2014-03" db="EMBL/GenBank/DDBJ databases">
        <title>Genomics of Bifidobacteria.</title>
        <authorList>
            <person name="Ventura M."/>
            <person name="Milani C."/>
            <person name="Lugli G.A."/>
        </authorList>
    </citation>
    <scope>NUCLEOTIDE SEQUENCE [LARGE SCALE GENOMIC DNA]</scope>
    <source>
        <strain evidence="1 2">LMG 10736</strain>
    </source>
</reference>
<organism evidence="1 2">
    <name type="scientific">Bifidobacterium boum</name>
    <dbReference type="NCBI Taxonomy" id="78343"/>
    <lineage>
        <taxon>Bacteria</taxon>
        <taxon>Bacillati</taxon>
        <taxon>Actinomycetota</taxon>
        <taxon>Actinomycetes</taxon>
        <taxon>Bifidobacteriales</taxon>
        <taxon>Bifidobacteriaceae</taxon>
        <taxon>Bifidobacterium</taxon>
    </lineage>
</organism>
<protein>
    <submittedName>
        <fullName evidence="1">Uncharacterized protein</fullName>
    </submittedName>
</protein>
<gene>
    <name evidence="1" type="ORF">BBOU_0357</name>
</gene>
<dbReference type="EMBL" id="JGYQ01000007">
    <property type="protein sequence ID" value="KFI48227.1"/>
    <property type="molecule type" value="Genomic_DNA"/>
</dbReference>
<dbReference type="AlphaFoldDB" id="A0A086ZNX7"/>
<dbReference type="InterPro" id="IPR047907">
    <property type="entry name" value="CD1375-like"/>
</dbReference>
<dbReference type="NCBIfam" id="NF040910">
    <property type="entry name" value="CD1375_fam"/>
    <property type="match status" value="1"/>
</dbReference>